<evidence type="ECO:0000256" key="2">
    <source>
        <dbReference type="ARBA" id="ARBA00022723"/>
    </source>
</evidence>
<dbReference type="Pfam" id="PF01435">
    <property type="entry name" value="Peptidase_M48"/>
    <property type="match status" value="1"/>
</dbReference>
<keyword evidence="4 6" id="KW-0862">Zinc</keyword>
<evidence type="ECO:0000256" key="1">
    <source>
        <dbReference type="ARBA" id="ARBA00022670"/>
    </source>
</evidence>
<proteinExistence type="inferred from homology"/>
<organism evidence="8 9">
    <name type="scientific">Gillisia hiemivivida</name>
    <dbReference type="NCBI Taxonomy" id="291190"/>
    <lineage>
        <taxon>Bacteria</taxon>
        <taxon>Pseudomonadati</taxon>
        <taxon>Bacteroidota</taxon>
        <taxon>Flavobacteriia</taxon>
        <taxon>Flavobacteriales</taxon>
        <taxon>Flavobacteriaceae</taxon>
        <taxon>Gillisia</taxon>
    </lineage>
</organism>
<comment type="similarity">
    <text evidence="6">Belongs to the peptidase M48 family.</text>
</comment>
<keyword evidence="3 6" id="KW-0378">Hydrolase</keyword>
<dbReference type="GO" id="GO:0051603">
    <property type="term" value="P:proteolysis involved in protein catabolic process"/>
    <property type="evidence" value="ECO:0007669"/>
    <property type="project" value="TreeGrafter"/>
</dbReference>
<keyword evidence="9" id="KW-1185">Reference proteome</keyword>
<dbReference type="GO" id="GO:0046872">
    <property type="term" value="F:metal ion binding"/>
    <property type="evidence" value="ECO:0007669"/>
    <property type="project" value="UniProtKB-KW"/>
</dbReference>
<evidence type="ECO:0000256" key="4">
    <source>
        <dbReference type="ARBA" id="ARBA00022833"/>
    </source>
</evidence>
<keyword evidence="2" id="KW-0479">Metal-binding</keyword>
<dbReference type="Gene3D" id="3.30.2010.10">
    <property type="entry name" value="Metalloproteases ('zincins'), catalytic domain"/>
    <property type="match status" value="1"/>
</dbReference>
<evidence type="ECO:0000256" key="6">
    <source>
        <dbReference type="RuleBase" id="RU003983"/>
    </source>
</evidence>
<comment type="cofactor">
    <cofactor evidence="6">
        <name>Zn(2+)</name>
        <dbReference type="ChEBI" id="CHEBI:29105"/>
    </cofactor>
    <text evidence="6">Binds 1 zinc ion per subunit.</text>
</comment>
<accession>A0A5C7A094</accession>
<keyword evidence="1 6" id="KW-0645">Protease</keyword>
<dbReference type="Proteomes" id="UP000321367">
    <property type="component" value="Unassembled WGS sequence"/>
</dbReference>
<dbReference type="GO" id="GO:0004222">
    <property type="term" value="F:metalloendopeptidase activity"/>
    <property type="evidence" value="ECO:0007669"/>
    <property type="project" value="InterPro"/>
</dbReference>
<keyword evidence="5 6" id="KW-0482">Metalloprotease</keyword>
<evidence type="ECO:0000256" key="3">
    <source>
        <dbReference type="ARBA" id="ARBA00022801"/>
    </source>
</evidence>
<protein>
    <submittedName>
        <fullName evidence="8">M48 family metallopeptidase</fullName>
    </submittedName>
</protein>
<dbReference type="InterPro" id="IPR001915">
    <property type="entry name" value="Peptidase_M48"/>
</dbReference>
<sequence>MKKVITQGLVGLTIFLSSWVLLNQIDWIDLLEIDKATAKTEIKIGELYWDVFKSNEVENKDAFVNKTIDSLVVKICSRNKIDREHIKVHILNKEEVNAFALPNGHLIIYSGLILASDNPEELSGIIGHELAHIELNHVMRKLINEIGLSVLISMTTGNGSTEIISQTAKLLSSSAFDRDLEKEADLKAVDYLINSKIDTEPFANFLYKLYTKENELQEALSWVSTHPILKERATYILEYSASKKTTIPEMILAPQSWKELQEKLN</sequence>
<dbReference type="InterPro" id="IPR051156">
    <property type="entry name" value="Mito/Outer_Membr_Metalloprot"/>
</dbReference>
<dbReference type="CDD" id="cd07332">
    <property type="entry name" value="M48C_Oma1_like"/>
    <property type="match status" value="1"/>
</dbReference>
<evidence type="ECO:0000313" key="9">
    <source>
        <dbReference type="Proteomes" id="UP000321367"/>
    </source>
</evidence>
<evidence type="ECO:0000259" key="7">
    <source>
        <dbReference type="Pfam" id="PF01435"/>
    </source>
</evidence>
<dbReference type="RefSeq" id="WP_146929303.1">
    <property type="nucleotide sequence ID" value="NZ_CBCSHZ010000001.1"/>
</dbReference>
<comment type="caution">
    <text evidence="8">The sequence shown here is derived from an EMBL/GenBank/DDBJ whole genome shotgun (WGS) entry which is preliminary data.</text>
</comment>
<feature type="domain" description="Peptidase M48" evidence="7">
    <location>
        <begin position="66"/>
        <end position="237"/>
    </location>
</feature>
<dbReference type="GO" id="GO:0016020">
    <property type="term" value="C:membrane"/>
    <property type="evidence" value="ECO:0007669"/>
    <property type="project" value="TreeGrafter"/>
</dbReference>
<dbReference type="PANTHER" id="PTHR22726">
    <property type="entry name" value="METALLOENDOPEPTIDASE OMA1"/>
    <property type="match status" value="1"/>
</dbReference>
<gene>
    <name evidence="8" type="ORF">ES724_02830</name>
</gene>
<dbReference type="OrthoDB" id="9810445at2"/>
<dbReference type="PANTHER" id="PTHR22726:SF1">
    <property type="entry name" value="METALLOENDOPEPTIDASE OMA1, MITOCHONDRIAL"/>
    <property type="match status" value="1"/>
</dbReference>
<dbReference type="EMBL" id="VORY01000002">
    <property type="protein sequence ID" value="TXD95102.1"/>
    <property type="molecule type" value="Genomic_DNA"/>
</dbReference>
<evidence type="ECO:0000256" key="5">
    <source>
        <dbReference type="ARBA" id="ARBA00023049"/>
    </source>
</evidence>
<dbReference type="AlphaFoldDB" id="A0A5C7A094"/>
<evidence type="ECO:0000313" key="8">
    <source>
        <dbReference type="EMBL" id="TXD95102.1"/>
    </source>
</evidence>
<reference evidence="8 9" key="1">
    <citation type="submission" date="2019-08" db="EMBL/GenBank/DDBJ databases">
        <title>Genome sequence of Gillisia hiemivivida IC154 (type strain).</title>
        <authorList>
            <person name="Bowman J.P."/>
        </authorList>
    </citation>
    <scope>NUCLEOTIDE SEQUENCE [LARGE SCALE GENOMIC DNA]</scope>
    <source>
        <strain evidence="8 9">IC154</strain>
    </source>
</reference>
<name>A0A5C7A094_9FLAO</name>